<dbReference type="SUPFAM" id="SSF53474">
    <property type="entry name" value="alpha/beta-Hydrolases"/>
    <property type="match status" value="1"/>
</dbReference>
<organism evidence="3 4">
    <name type="scientific">Adineta ricciae</name>
    <name type="common">Rotifer</name>
    <dbReference type="NCBI Taxonomy" id="249248"/>
    <lineage>
        <taxon>Eukaryota</taxon>
        <taxon>Metazoa</taxon>
        <taxon>Spiralia</taxon>
        <taxon>Gnathifera</taxon>
        <taxon>Rotifera</taxon>
        <taxon>Eurotatoria</taxon>
        <taxon>Bdelloidea</taxon>
        <taxon>Adinetida</taxon>
        <taxon>Adinetidae</taxon>
        <taxon>Adineta</taxon>
    </lineage>
</organism>
<name>A0A816H381_ADIRI</name>
<comment type="caution">
    <text evidence="3">The sequence shown here is derived from an EMBL/GenBank/DDBJ whole genome shotgun (WGS) entry which is preliminary data.</text>
</comment>
<feature type="non-terminal residue" evidence="3">
    <location>
        <position position="130"/>
    </location>
</feature>
<dbReference type="AlphaFoldDB" id="A0A816H381"/>
<protein>
    <recommendedName>
        <fullName evidence="2">Carboxylesterase type B domain-containing protein</fullName>
    </recommendedName>
</protein>
<accession>A0A816H381</accession>
<dbReference type="InterPro" id="IPR002018">
    <property type="entry name" value="CarbesteraseB"/>
</dbReference>
<feature type="domain" description="Carboxylesterase type B" evidence="2">
    <location>
        <begin position="9"/>
        <end position="116"/>
    </location>
</feature>
<dbReference type="Gene3D" id="3.40.50.1820">
    <property type="entry name" value="alpha/beta hydrolase"/>
    <property type="match status" value="1"/>
</dbReference>
<dbReference type="InterPro" id="IPR051093">
    <property type="entry name" value="Neuroligin/BSAL"/>
</dbReference>
<dbReference type="Pfam" id="PF00135">
    <property type="entry name" value="COesterase"/>
    <property type="match status" value="1"/>
</dbReference>
<evidence type="ECO:0000259" key="2">
    <source>
        <dbReference type="Pfam" id="PF00135"/>
    </source>
</evidence>
<evidence type="ECO:0000313" key="4">
    <source>
        <dbReference type="Proteomes" id="UP000663828"/>
    </source>
</evidence>
<sequence length="130" mass="14767">IHPSTKVTKQIEFGSACPQYLWKNASELSRIRPKYFAEEYYPKLLKYISRQNEGQCLYMNIYQPQIKNLKERLPVLLFVHGDGYDMGTGAAFDGAILASYTRTIVVTINYRLGPFGSIVRVANGISVHSM</sequence>
<dbReference type="InterPro" id="IPR029058">
    <property type="entry name" value="AB_hydrolase_fold"/>
</dbReference>
<keyword evidence="4" id="KW-1185">Reference proteome</keyword>
<evidence type="ECO:0000313" key="3">
    <source>
        <dbReference type="EMBL" id="CAF1683041.1"/>
    </source>
</evidence>
<dbReference type="PANTHER" id="PTHR43903">
    <property type="entry name" value="NEUROLIGIN"/>
    <property type="match status" value="1"/>
</dbReference>
<reference evidence="3" key="1">
    <citation type="submission" date="2021-02" db="EMBL/GenBank/DDBJ databases">
        <authorList>
            <person name="Nowell W R."/>
        </authorList>
    </citation>
    <scope>NUCLEOTIDE SEQUENCE</scope>
</reference>
<comment type="similarity">
    <text evidence="1">Belongs to the type-B carboxylesterase/lipase family.</text>
</comment>
<proteinExistence type="inferred from homology"/>
<gene>
    <name evidence="3" type="ORF">XAT740_LOCUS61080</name>
</gene>
<dbReference type="Proteomes" id="UP000663828">
    <property type="component" value="Unassembled WGS sequence"/>
</dbReference>
<evidence type="ECO:0000256" key="1">
    <source>
        <dbReference type="ARBA" id="ARBA00005964"/>
    </source>
</evidence>
<dbReference type="EMBL" id="CAJNOR010015708">
    <property type="protein sequence ID" value="CAF1683041.1"/>
    <property type="molecule type" value="Genomic_DNA"/>
</dbReference>